<organism evidence="1 2">
    <name type="scientific">Laccaria amethystina LaAM-08-1</name>
    <dbReference type="NCBI Taxonomy" id="1095629"/>
    <lineage>
        <taxon>Eukaryota</taxon>
        <taxon>Fungi</taxon>
        <taxon>Dikarya</taxon>
        <taxon>Basidiomycota</taxon>
        <taxon>Agaricomycotina</taxon>
        <taxon>Agaricomycetes</taxon>
        <taxon>Agaricomycetidae</taxon>
        <taxon>Agaricales</taxon>
        <taxon>Agaricineae</taxon>
        <taxon>Hydnangiaceae</taxon>
        <taxon>Laccaria</taxon>
    </lineage>
</organism>
<gene>
    <name evidence="1" type="ORF">K443DRAFT_438411</name>
</gene>
<dbReference type="AlphaFoldDB" id="A0A0C9X3X5"/>
<dbReference type="OrthoDB" id="3130124at2759"/>
<protein>
    <submittedName>
        <fullName evidence="1">Uncharacterized protein</fullName>
    </submittedName>
</protein>
<name>A0A0C9X3X5_9AGAR</name>
<accession>A0A0C9X3X5</accession>
<dbReference type="HOGENOM" id="CLU_121532_0_0_1"/>
<dbReference type="EMBL" id="KN838915">
    <property type="protein sequence ID" value="KIJ92366.1"/>
    <property type="molecule type" value="Genomic_DNA"/>
</dbReference>
<reference evidence="1 2" key="1">
    <citation type="submission" date="2014-04" db="EMBL/GenBank/DDBJ databases">
        <authorList>
            <consortium name="DOE Joint Genome Institute"/>
            <person name="Kuo A."/>
            <person name="Kohler A."/>
            <person name="Nagy L.G."/>
            <person name="Floudas D."/>
            <person name="Copeland A."/>
            <person name="Barry K.W."/>
            <person name="Cichocki N."/>
            <person name="Veneault-Fourrey C."/>
            <person name="LaButti K."/>
            <person name="Lindquist E.A."/>
            <person name="Lipzen A."/>
            <person name="Lundell T."/>
            <person name="Morin E."/>
            <person name="Murat C."/>
            <person name="Sun H."/>
            <person name="Tunlid A."/>
            <person name="Henrissat B."/>
            <person name="Grigoriev I.V."/>
            <person name="Hibbett D.S."/>
            <person name="Martin F."/>
            <person name="Nordberg H.P."/>
            <person name="Cantor M.N."/>
            <person name="Hua S.X."/>
        </authorList>
    </citation>
    <scope>NUCLEOTIDE SEQUENCE [LARGE SCALE GENOMIC DNA]</scope>
    <source>
        <strain evidence="1 2">LaAM-08-1</strain>
    </source>
</reference>
<evidence type="ECO:0000313" key="2">
    <source>
        <dbReference type="Proteomes" id="UP000054477"/>
    </source>
</evidence>
<reference evidence="2" key="2">
    <citation type="submission" date="2015-01" db="EMBL/GenBank/DDBJ databases">
        <title>Evolutionary Origins and Diversification of the Mycorrhizal Mutualists.</title>
        <authorList>
            <consortium name="DOE Joint Genome Institute"/>
            <consortium name="Mycorrhizal Genomics Consortium"/>
            <person name="Kohler A."/>
            <person name="Kuo A."/>
            <person name="Nagy L.G."/>
            <person name="Floudas D."/>
            <person name="Copeland A."/>
            <person name="Barry K.W."/>
            <person name="Cichocki N."/>
            <person name="Veneault-Fourrey C."/>
            <person name="LaButti K."/>
            <person name="Lindquist E.A."/>
            <person name="Lipzen A."/>
            <person name="Lundell T."/>
            <person name="Morin E."/>
            <person name="Murat C."/>
            <person name="Riley R."/>
            <person name="Ohm R."/>
            <person name="Sun H."/>
            <person name="Tunlid A."/>
            <person name="Henrissat B."/>
            <person name="Grigoriev I.V."/>
            <person name="Hibbett D.S."/>
            <person name="Martin F."/>
        </authorList>
    </citation>
    <scope>NUCLEOTIDE SEQUENCE [LARGE SCALE GENOMIC DNA]</scope>
    <source>
        <strain evidence="2">LaAM-08-1</strain>
    </source>
</reference>
<sequence>MLTLQTGLQSKPCLAEPFCSVCHLQTPAATRSKLPCMRIEETPLFQVDTTSLASLTMSRSMTPTRSREAPQAHGRPPVFQREEALARAGELGSRKNGYFISSDSKTPANPNSPDFSDCTVFRIHLGHLHPFVDRPAKGISPWWNLPNKAASVQSSWIQHHLFTSSHWKRRSLLESVSNSTTLLLTLPSTKDRR</sequence>
<dbReference type="Proteomes" id="UP000054477">
    <property type="component" value="Unassembled WGS sequence"/>
</dbReference>
<proteinExistence type="predicted"/>
<keyword evidence="2" id="KW-1185">Reference proteome</keyword>
<evidence type="ECO:0000313" key="1">
    <source>
        <dbReference type="EMBL" id="KIJ92366.1"/>
    </source>
</evidence>